<evidence type="ECO:0000256" key="1">
    <source>
        <dbReference type="SAM" id="MobiDB-lite"/>
    </source>
</evidence>
<evidence type="ECO:0000313" key="2">
    <source>
        <dbReference type="EMBL" id="MBO0655181.1"/>
    </source>
</evidence>
<protein>
    <submittedName>
        <fullName evidence="2">Uncharacterized protein</fullName>
    </submittedName>
</protein>
<dbReference type="EMBL" id="JAFMOF010000003">
    <property type="protein sequence ID" value="MBO0655181.1"/>
    <property type="molecule type" value="Genomic_DNA"/>
</dbReference>
<proteinExistence type="predicted"/>
<name>A0A939JND2_9ACTN</name>
<dbReference type="RefSeq" id="WP_086566931.1">
    <property type="nucleotide sequence ID" value="NZ_JAFMOF010000003.1"/>
</dbReference>
<feature type="compositionally biased region" description="Low complexity" evidence="1">
    <location>
        <begin position="77"/>
        <end position="94"/>
    </location>
</feature>
<comment type="caution">
    <text evidence="2">The sequence shown here is derived from an EMBL/GenBank/DDBJ whole genome shotgun (WGS) entry which is preliminary data.</text>
</comment>
<evidence type="ECO:0000313" key="3">
    <source>
        <dbReference type="Proteomes" id="UP000664781"/>
    </source>
</evidence>
<feature type="compositionally biased region" description="Gly residues" evidence="1">
    <location>
        <begin position="53"/>
        <end position="76"/>
    </location>
</feature>
<reference evidence="2" key="1">
    <citation type="submission" date="2021-03" db="EMBL/GenBank/DDBJ databases">
        <title>Streptomyces strains.</title>
        <authorList>
            <person name="Lund M.B."/>
            <person name="Toerring T."/>
        </authorList>
    </citation>
    <scope>NUCLEOTIDE SEQUENCE</scope>
    <source>
        <strain evidence="2">JCM 4242</strain>
    </source>
</reference>
<organism evidence="2 3">
    <name type="scientific">Streptomyces triculaminicus</name>
    <dbReference type="NCBI Taxonomy" id="2816232"/>
    <lineage>
        <taxon>Bacteria</taxon>
        <taxon>Bacillati</taxon>
        <taxon>Actinomycetota</taxon>
        <taxon>Actinomycetes</taxon>
        <taxon>Kitasatosporales</taxon>
        <taxon>Streptomycetaceae</taxon>
        <taxon>Streptomyces</taxon>
    </lineage>
</organism>
<feature type="compositionally biased region" description="Low complexity" evidence="1">
    <location>
        <begin position="35"/>
        <end position="52"/>
    </location>
</feature>
<keyword evidence="3" id="KW-1185">Reference proteome</keyword>
<dbReference type="AlphaFoldDB" id="A0A939JND2"/>
<sequence>MKLRHVRAAAVFGICVVALTGARGHHGGSCGGGSSHSSSSSSGGSSTTTSGGTTTGGDSSSGGTFGGGTTTGGTTSGGTTTSGTSGDSTTSGGTSTIGGGSGSGSAMSDIKIRSCEYTDRLGITAKIEATNSSATQKYDYRLTVKFYGPDRELLGTRNPSIPFVGPGKTDTLDVSQPFVPKAGTSGTVRCEVSSATRTAG</sequence>
<feature type="region of interest" description="Disordered" evidence="1">
    <location>
        <begin position="26"/>
        <end position="107"/>
    </location>
</feature>
<gene>
    <name evidence="2" type="ORF">J1792_21065</name>
</gene>
<accession>A0A939JND2</accession>
<dbReference type="Proteomes" id="UP000664781">
    <property type="component" value="Unassembled WGS sequence"/>
</dbReference>